<name>A0ABR7SFT2_9ACTN</name>
<protein>
    <recommendedName>
        <fullName evidence="5">DUF2637 domain-containing protein</fullName>
    </recommendedName>
</protein>
<evidence type="ECO:0000256" key="2">
    <source>
        <dbReference type="SAM" id="Phobius"/>
    </source>
</evidence>
<keyword evidence="4" id="KW-1185">Reference proteome</keyword>
<keyword evidence="2" id="KW-0472">Membrane</keyword>
<feature type="region of interest" description="Disordered" evidence="1">
    <location>
        <begin position="387"/>
        <end position="406"/>
    </location>
</feature>
<feature type="compositionally biased region" description="Polar residues" evidence="1">
    <location>
        <begin position="396"/>
        <end position="406"/>
    </location>
</feature>
<feature type="transmembrane region" description="Helical" evidence="2">
    <location>
        <begin position="57"/>
        <end position="74"/>
    </location>
</feature>
<reference evidence="3 4" key="1">
    <citation type="submission" date="2020-08" db="EMBL/GenBank/DDBJ databases">
        <title>Genemic of Streptomyces polyaspartic.</title>
        <authorList>
            <person name="Liu W."/>
        </authorList>
    </citation>
    <scope>NUCLEOTIDE SEQUENCE [LARGE SCALE GENOMIC DNA]</scope>
    <source>
        <strain evidence="3 4">TRM66268-LWL</strain>
    </source>
</reference>
<evidence type="ECO:0008006" key="5">
    <source>
        <dbReference type="Google" id="ProtNLM"/>
    </source>
</evidence>
<sequence length="406" mass="44486">MALRSRSGGTGQPQRRRGTLALRMAAFTATVCTVYSADTSWRFASHYLGVYGVKERIMMFAAGELVLFTSALMARQNLHSDMRTPGLPGTLVWIFTAVQIIPAYAESGPVGGTVRASLGPIAAALMWHLAMGIELRHRISQAASNSLAVRIGREVRERLLSCLGIPDRSRDAQEITLERATAKAAALATRLHAKPKAYRTTRRGRRALRRLADAMDQAQVATDPDQREQFLARYAARRNAAALLDADLTFPWETSPHHHSASAPSGLPTSGNSTSGTAPRSHDWPHPAREYVPEVPTPKRRRKKSTPQEKQNPPKEPEPADPLPERVKPQSQPRRTGRPPNTSIDELIAIARDLEGRTGSATHTAMRAELDQLDRKASNERITQALDALEAERESSTPGLADTSSD</sequence>
<dbReference type="Proteomes" id="UP000642284">
    <property type="component" value="Unassembled WGS sequence"/>
</dbReference>
<feature type="region of interest" description="Disordered" evidence="1">
    <location>
        <begin position="254"/>
        <end position="346"/>
    </location>
</feature>
<feature type="transmembrane region" description="Helical" evidence="2">
    <location>
        <begin position="86"/>
        <end position="105"/>
    </location>
</feature>
<feature type="compositionally biased region" description="Polar residues" evidence="1">
    <location>
        <begin position="329"/>
        <end position="344"/>
    </location>
</feature>
<evidence type="ECO:0000313" key="4">
    <source>
        <dbReference type="Proteomes" id="UP000642284"/>
    </source>
</evidence>
<organism evidence="3 4">
    <name type="scientific">Streptomyces polyasparticus</name>
    <dbReference type="NCBI Taxonomy" id="2767826"/>
    <lineage>
        <taxon>Bacteria</taxon>
        <taxon>Bacillati</taxon>
        <taxon>Actinomycetota</taxon>
        <taxon>Actinomycetes</taxon>
        <taxon>Kitasatosporales</taxon>
        <taxon>Streptomycetaceae</taxon>
        <taxon>Streptomyces</taxon>
    </lineage>
</organism>
<feature type="compositionally biased region" description="Basic and acidic residues" evidence="1">
    <location>
        <begin position="280"/>
        <end position="292"/>
    </location>
</feature>
<keyword evidence="2" id="KW-1133">Transmembrane helix</keyword>
<feature type="compositionally biased region" description="Polar residues" evidence="1">
    <location>
        <begin position="267"/>
        <end position="278"/>
    </location>
</feature>
<accession>A0ABR7SFT2</accession>
<feature type="compositionally biased region" description="Basic and acidic residues" evidence="1">
    <location>
        <begin position="312"/>
        <end position="328"/>
    </location>
</feature>
<gene>
    <name evidence="3" type="ORF">H9Y04_17435</name>
</gene>
<evidence type="ECO:0000313" key="3">
    <source>
        <dbReference type="EMBL" id="MBC9714346.1"/>
    </source>
</evidence>
<dbReference type="EMBL" id="JACTVJ010000007">
    <property type="protein sequence ID" value="MBC9714346.1"/>
    <property type="molecule type" value="Genomic_DNA"/>
</dbReference>
<keyword evidence="2" id="KW-0812">Transmembrane</keyword>
<evidence type="ECO:0000256" key="1">
    <source>
        <dbReference type="SAM" id="MobiDB-lite"/>
    </source>
</evidence>
<comment type="caution">
    <text evidence="3">The sequence shown here is derived from an EMBL/GenBank/DDBJ whole genome shotgun (WGS) entry which is preliminary data.</text>
</comment>
<feature type="transmembrane region" description="Helical" evidence="2">
    <location>
        <begin position="20"/>
        <end position="37"/>
    </location>
</feature>
<proteinExistence type="predicted"/>